<dbReference type="AlphaFoldDB" id="A0A1M6Q970"/>
<gene>
    <name evidence="2" type="ORF">SAMN05444391_0132</name>
</gene>
<dbReference type="Gene3D" id="3.30.450.40">
    <property type="match status" value="1"/>
</dbReference>
<keyword evidence="3" id="KW-1185">Reference proteome</keyword>
<evidence type="ECO:0000313" key="2">
    <source>
        <dbReference type="EMBL" id="SHK16741.1"/>
    </source>
</evidence>
<evidence type="ECO:0000313" key="3">
    <source>
        <dbReference type="Proteomes" id="UP000189810"/>
    </source>
</evidence>
<keyword evidence="1" id="KW-0472">Membrane</keyword>
<name>A0A1M6Q970_9AQUI</name>
<protein>
    <recommendedName>
        <fullName evidence="4">PelD GGDEF domain-containing protein</fullName>
    </recommendedName>
</protein>
<feature type="transmembrane region" description="Helical" evidence="1">
    <location>
        <begin position="38"/>
        <end position="66"/>
    </location>
</feature>
<organism evidence="2 3">
    <name type="scientific">Thermocrinis minervae</name>
    <dbReference type="NCBI Taxonomy" id="381751"/>
    <lineage>
        <taxon>Bacteria</taxon>
        <taxon>Pseudomonadati</taxon>
        <taxon>Aquificota</taxon>
        <taxon>Aquificia</taxon>
        <taxon>Aquificales</taxon>
        <taxon>Aquificaceae</taxon>
        <taxon>Thermocrinis</taxon>
    </lineage>
</organism>
<keyword evidence="1" id="KW-0812">Transmembrane</keyword>
<feature type="transmembrane region" description="Helical" evidence="1">
    <location>
        <begin position="78"/>
        <end position="95"/>
    </location>
</feature>
<sequence>MIKHILNFIDSAVFYSAVLFLLYTTFKQDFVNIKPNLYLLFYTFLILYKGLPSAVSGVVVYSFFYYYIFGNLPLTSLLYEYLTFGLVSVFFHFLFSNRLNYQKERADLLADKLNEVLREFYILKVSYEQVAKKYVLHMPLRDILQSISKDILNSSTVNRRDYLFDRLRDILFDEFSVKSFAIYDAEQNLLFKTEKYEEIDDVLLNEVFNRLKTVPSIVKAADVKVEKEGFLAAIPVIRDKDLEMVLVIQRMDFKAYNLENLQLIAIVLSYIYHMFIEDKYVYFTECTPDFNGSIKAAMELMKSLGIKSYLVYIENKGLTKEVFEDIYEYISRRTRTLDKICIDKDKIMVLLFLTELAGTERYIEKIRSDIEKNFVPQVLEHLSFKIVPLTFVEEKSYAVSG</sequence>
<accession>A0A1M6Q970</accession>
<reference evidence="2 3" key="1">
    <citation type="submission" date="2016-11" db="EMBL/GenBank/DDBJ databases">
        <authorList>
            <person name="Jaros S."/>
            <person name="Januszkiewicz K."/>
            <person name="Wedrychowicz H."/>
        </authorList>
    </citation>
    <scope>NUCLEOTIDE SEQUENCE [LARGE SCALE GENOMIC DNA]</scope>
    <source>
        <strain evidence="2 3">DSM 19557</strain>
    </source>
</reference>
<dbReference type="Proteomes" id="UP000189810">
    <property type="component" value="Chromosome I"/>
</dbReference>
<dbReference type="EMBL" id="LT670846">
    <property type="protein sequence ID" value="SHK16741.1"/>
    <property type="molecule type" value="Genomic_DNA"/>
</dbReference>
<evidence type="ECO:0000256" key="1">
    <source>
        <dbReference type="SAM" id="Phobius"/>
    </source>
</evidence>
<dbReference type="InterPro" id="IPR029016">
    <property type="entry name" value="GAF-like_dom_sf"/>
</dbReference>
<dbReference type="InterPro" id="IPR038367">
    <property type="entry name" value="PelD_GGDEF_sf"/>
</dbReference>
<dbReference type="STRING" id="381751.SAMN05444391_0132"/>
<feature type="transmembrane region" description="Helical" evidence="1">
    <location>
        <begin position="6"/>
        <end position="26"/>
    </location>
</feature>
<keyword evidence="1" id="KW-1133">Transmembrane helix</keyword>
<proteinExistence type="predicted"/>
<evidence type="ECO:0008006" key="4">
    <source>
        <dbReference type="Google" id="ProtNLM"/>
    </source>
</evidence>
<dbReference type="Gene3D" id="3.30.70.2880">
    <property type="match status" value="1"/>
</dbReference>